<gene>
    <name evidence="2" type="ORF">IZT61_14275</name>
</gene>
<evidence type="ECO:0000313" key="2">
    <source>
        <dbReference type="EMBL" id="QPH38255.1"/>
    </source>
</evidence>
<organism evidence="2 3">
    <name type="scientific">Pedobacter endophyticus</name>
    <dbReference type="NCBI Taxonomy" id="2789740"/>
    <lineage>
        <taxon>Bacteria</taxon>
        <taxon>Pseudomonadati</taxon>
        <taxon>Bacteroidota</taxon>
        <taxon>Sphingobacteriia</taxon>
        <taxon>Sphingobacteriales</taxon>
        <taxon>Sphingobacteriaceae</taxon>
        <taxon>Pedobacter</taxon>
    </lineage>
</organism>
<dbReference type="InterPro" id="IPR007803">
    <property type="entry name" value="Asp/Arg/Pro-Hydrxlase"/>
</dbReference>
<dbReference type="Pfam" id="PF05118">
    <property type="entry name" value="Asp_Arg_Hydrox"/>
    <property type="match status" value="1"/>
</dbReference>
<dbReference type="EMBL" id="CP064939">
    <property type="protein sequence ID" value="QPH38255.1"/>
    <property type="molecule type" value="Genomic_DNA"/>
</dbReference>
<dbReference type="AlphaFoldDB" id="A0A7U3Q5Y9"/>
<dbReference type="Proteomes" id="UP000594759">
    <property type="component" value="Chromosome"/>
</dbReference>
<proteinExistence type="predicted"/>
<feature type="domain" description="Aspartyl/asparaginy/proline hydroxylase" evidence="1">
    <location>
        <begin position="33"/>
        <end position="153"/>
    </location>
</feature>
<dbReference type="SUPFAM" id="SSF51197">
    <property type="entry name" value="Clavaminate synthase-like"/>
    <property type="match status" value="1"/>
</dbReference>
<dbReference type="Gene3D" id="2.60.120.330">
    <property type="entry name" value="B-lactam Antibiotic, Isopenicillin N Synthase, Chain"/>
    <property type="match status" value="1"/>
</dbReference>
<name>A0A7U3Q5Y9_9SPHI</name>
<protein>
    <submittedName>
        <fullName evidence="2">Aspartyl/asparaginyl beta-hydroxylase domain-containing protein</fullName>
    </submittedName>
</protein>
<sequence>MNLRLNKTFSVEMLTRVYNGIKNIESAPAGYPGEGNFNWNTIPIYSLGNEERESLPQTDELLDELKAMKLRLRLVRFMMLEPDGIIKEHSDSFLSDRIVRLHIPVFTNQNVEFFLDDLRCNWQPGELWFGDFSKPHHGVNKSQQTRVHLVIDVTVTKDLLKLFPLDSIPLALIAAAKLDDHVEIDTKTLSRFNCNFLLPKGFSLPGMGFLDLNESLKGSVRLIDAELCVLVNDQPLLKALALTEDKISLVGLPMEAYVDYVFSRENTVKSLALNIAGTCIDVELI</sequence>
<accession>A0A7U3Q5Y9</accession>
<keyword evidence="3" id="KW-1185">Reference proteome</keyword>
<evidence type="ECO:0000313" key="3">
    <source>
        <dbReference type="Proteomes" id="UP000594759"/>
    </source>
</evidence>
<dbReference type="InterPro" id="IPR027443">
    <property type="entry name" value="IPNS-like_sf"/>
</dbReference>
<dbReference type="KEGG" id="pex:IZT61_14275"/>
<dbReference type="RefSeq" id="WP_196097609.1">
    <property type="nucleotide sequence ID" value="NZ_CP064939.1"/>
</dbReference>
<reference evidence="2 3" key="1">
    <citation type="submission" date="2020-11" db="EMBL/GenBank/DDBJ databases">
        <title>Pedobacter endophytica, an endophytic bacteria isolated form Carex pumila.</title>
        <authorList>
            <person name="Peng Y."/>
            <person name="Jiang L."/>
            <person name="Lee J."/>
        </authorList>
    </citation>
    <scope>NUCLEOTIDE SEQUENCE [LARGE SCALE GENOMIC DNA]</scope>
    <source>
        <strain evidence="2 3">JBR3-12</strain>
    </source>
</reference>
<evidence type="ECO:0000259" key="1">
    <source>
        <dbReference type="Pfam" id="PF05118"/>
    </source>
</evidence>